<protein>
    <submittedName>
        <fullName evidence="7">Yip1 domain-containing protein</fullName>
    </submittedName>
</protein>
<gene>
    <name evidence="7" type="ORF">SAMN04488040_0638</name>
</gene>
<feature type="transmembrane region" description="Helical" evidence="5">
    <location>
        <begin position="167"/>
        <end position="191"/>
    </location>
</feature>
<feature type="transmembrane region" description="Helical" evidence="5">
    <location>
        <begin position="37"/>
        <end position="59"/>
    </location>
</feature>
<evidence type="ECO:0000256" key="4">
    <source>
        <dbReference type="ARBA" id="ARBA00023136"/>
    </source>
</evidence>
<name>A0A1I6QBX5_9RHOB</name>
<evidence type="ECO:0000313" key="7">
    <source>
        <dbReference type="EMBL" id="SFS49977.1"/>
    </source>
</evidence>
<dbReference type="STRING" id="394264.SAMN04488040_0638"/>
<dbReference type="InterPro" id="IPR006977">
    <property type="entry name" value="Yip1_dom"/>
</dbReference>
<comment type="subcellular location">
    <subcellularLocation>
        <location evidence="1">Membrane</location>
        <topology evidence="1">Multi-pass membrane protein</topology>
    </subcellularLocation>
</comment>
<feature type="transmembrane region" description="Helical" evidence="5">
    <location>
        <begin position="71"/>
        <end position="94"/>
    </location>
</feature>
<dbReference type="Proteomes" id="UP000199239">
    <property type="component" value="Unassembled WGS sequence"/>
</dbReference>
<keyword evidence="2 5" id="KW-0812">Transmembrane</keyword>
<dbReference type="GO" id="GO:0016020">
    <property type="term" value="C:membrane"/>
    <property type="evidence" value="ECO:0007669"/>
    <property type="project" value="UniProtKB-SubCell"/>
</dbReference>
<evidence type="ECO:0000256" key="1">
    <source>
        <dbReference type="ARBA" id="ARBA00004141"/>
    </source>
</evidence>
<keyword evidence="8" id="KW-1185">Reference proteome</keyword>
<evidence type="ECO:0000259" key="6">
    <source>
        <dbReference type="Pfam" id="PF04893"/>
    </source>
</evidence>
<keyword evidence="3 5" id="KW-1133">Transmembrane helix</keyword>
<evidence type="ECO:0000256" key="2">
    <source>
        <dbReference type="ARBA" id="ARBA00022692"/>
    </source>
</evidence>
<dbReference type="AlphaFoldDB" id="A0A1I6QBX5"/>
<dbReference type="RefSeq" id="WP_093914871.1">
    <property type="nucleotide sequence ID" value="NZ_FPAJ01000001.1"/>
</dbReference>
<evidence type="ECO:0000256" key="5">
    <source>
        <dbReference type="SAM" id="Phobius"/>
    </source>
</evidence>
<feature type="transmembrane region" description="Helical" evidence="5">
    <location>
        <begin position="106"/>
        <end position="130"/>
    </location>
</feature>
<sequence>MNLSDLRLYLIELVVLSLRDPRKAAEQIIGWQLDRDVLWTGLALAAAANTIVFSVSVLLQPSAAMPLIFTSPLAIFLLLAGVLAITVHGLYWTGRAIGGTGSLGDVLSVILFLQVLRVMAQIVIFLVMFVAPTLSFILSLITGILGVWILVNFIAAAHRFDSLGRAVATLLISMAVIVLGLSFLLSIIGIFA</sequence>
<feature type="domain" description="Yip1" evidence="6">
    <location>
        <begin position="17"/>
        <end position="183"/>
    </location>
</feature>
<dbReference type="EMBL" id="FPAJ01000001">
    <property type="protein sequence ID" value="SFS49977.1"/>
    <property type="molecule type" value="Genomic_DNA"/>
</dbReference>
<dbReference type="OrthoDB" id="7872013at2"/>
<evidence type="ECO:0000313" key="8">
    <source>
        <dbReference type="Proteomes" id="UP000199239"/>
    </source>
</evidence>
<organism evidence="7 8">
    <name type="scientific">Sulfitobacter marinus</name>
    <dbReference type="NCBI Taxonomy" id="394264"/>
    <lineage>
        <taxon>Bacteria</taxon>
        <taxon>Pseudomonadati</taxon>
        <taxon>Pseudomonadota</taxon>
        <taxon>Alphaproteobacteria</taxon>
        <taxon>Rhodobacterales</taxon>
        <taxon>Roseobacteraceae</taxon>
        <taxon>Sulfitobacter</taxon>
    </lineage>
</organism>
<proteinExistence type="predicted"/>
<reference evidence="8" key="1">
    <citation type="submission" date="2016-10" db="EMBL/GenBank/DDBJ databases">
        <authorList>
            <person name="Varghese N."/>
            <person name="Submissions S."/>
        </authorList>
    </citation>
    <scope>NUCLEOTIDE SEQUENCE [LARGE SCALE GENOMIC DNA]</scope>
    <source>
        <strain evidence="8">DSM 23422</strain>
    </source>
</reference>
<feature type="transmembrane region" description="Helical" evidence="5">
    <location>
        <begin position="136"/>
        <end position="155"/>
    </location>
</feature>
<evidence type="ECO:0000256" key="3">
    <source>
        <dbReference type="ARBA" id="ARBA00022989"/>
    </source>
</evidence>
<keyword evidence="4 5" id="KW-0472">Membrane</keyword>
<dbReference type="Pfam" id="PF04893">
    <property type="entry name" value="Yip1"/>
    <property type="match status" value="1"/>
</dbReference>
<accession>A0A1I6QBX5</accession>